<organism evidence="1 2">
    <name type="scientific">Hallella colorans</name>
    <dbReference type="NCBI Taxonomy" id="1703337"/>
    <lineage>
        <taxon>Bacteria</taxon>
        <taxon>Pseudomonadati</taxon>
        <taxon>Bacteroidota</taxon>
        <taxon>Bacteroidia</taxon>
        <taxon>Bacteroidales</taxon>
        <taxon>Prevotellaceae</taxon>
        <taxon>Hallella</taxon>
    </lineage>
</organism>
<dbReference type="Proteomes" id="UP000245870">
    <property type="component" value="Unassembled WGS sequence"/>
</dbReference>
<reference evidence="1 2" key="1">
    <citation type="submission" date="2018-05" db="EMBL/GenBank/DDBJ databases">
        <title>Genomic Encyclopedia of Type Strains, Phase IV (KMG-IV): sequencing the most valuable type-strain genomes for metagenomic binning, comparative biology and taxonomic classification.</title>
        <authorList>
            <person name="Goeker M."/>
        </authorList>
    </citation>
    <scope>NUCLEOTIDE SEQUENCE [LARGE SCALE GENOMIC DNA]</scope>
    <source>
        <strain evidence="1 2">DSM 100333</strain>
    </source>
</reference>
<evidence type="ECO:0000313" key="2">
    <source>
        <dbReference type="Proteomes" id="UP000245870"/>
    </source>
</evidence>
<keyword evidence="2" id="KW-1185">Reference proteome</keyword>
<evidence type="ECO:0000313" key="1">
    <source>
        <dbReference type="EMBL" id="PVX56927.1"/>
    </source>
</evidence>
<proteinExistence type="predicted"/>
<sequence>MIDFCLKTKVPDKANSKIYQEQPADVKKKS</sequence>
<accession>A0A2U0UGX7</accession>
<gene>
    <name evidence="1" type="ORF">C7379_10548</name>
</gene>
<dbReference type="EMBL" id="QENY01000005">
    <property type="protein sequence ID" value="PVX56927.1"/>
    <property type="molecule type" value="Genomic_DNA"/>
</dbReference>
<name>A0A2U0UGX7_9BACT</name>
<comment type="caution">
    <text evidence="1">The sequence shown here is derived from an EMBL/GenBank/DDBJ whole genome shotgun (WGS) entry which is preliminary data.</text>
</comment>
<dbReference type="AlphaFoldDB" id="A0A2U0UGX7"/>
<protein>
    <submittedName>
        <fullName evidence="1">Uncharacterized protein</fullName>
    </submittedName>
</protein>